<sequence>MSSRLHLEEDAYAIGRACKRRPSSKTSECATVLDEETPLLEAHPKDVAETVAPTTPGSNNNNAPYLGGVSVTHPLLAALPAGHGVLLHRLLRQHHHGLEPPGHHCPYFGSSNSASWLLTAFLLKSTGFQHLLEAYRAQVVSSYEVALRVTFLGCAVLAVVSWLLVLPVRLPRLGKK</sequence>
<accession>G2RDX7</accession>
<name>G2RDX7_THETT</name>
<organism evidence="2 3">
    <name type="scientific">Thermothielavioides terrestris (strain ATCC 38088 / NRRL 8126)</name>
    <name type="common">Thielavia terrestris</name>
    <dbReference type="NCBI Taxonomy" id="578455"/>
    <lineage>
        <taxon>Eukaryota</taxon>
        <taxon>Fungi</taxon>
        <taxon>Dikarya</taxon>
        <taxon>Ascomycota</taxon>
        <taxon>Pezizomycotina</taxon>
        <taxon>Sordariomycetes</taxon>
        <taxon>Sordariomycetidae</taxon>
        <taxon>Sordariales</taxon>
        <taxon>Chaetomiaceae</taxon>
        <taxon>Thermothielavioides</taxon>
        <taxon>Thermothielavioides terrestris</taxon>
    </lineage>
</organism>
<evidence type="ECO:0000313" key="2">
    <source>
        <dbReference type="EMBL" id="AEO70860.1"/>
    </source>
</evidence>
<dbReference type="HOGENOM" id="CLU_1526212_0_0_1"/>
<dbReference type="Proteomes" id="UP000008181">
    <property type="component" value="Chromosome 5"/>
</dbReference>
<feature type="transmembrane region" description="Helical" evidence="1">
    <location>
        <begin position="145"/>
        <end position="166"/>
    </location>
</feature>
<evidence type="ECO:0000313" key="3">
    <source>
        <dbReference type="Proteomes" id="UP000008181"/>
    </source>
</evidence>
<protein>
    <submittedName>
        <fullName evidence="2">Uncharacterized protein</fullName>
    </submittedName>
</protein>
<keyword evidence="1" id="KW-0472">Membrane</keyword>
<reference evidence="2 3" key="1">
    <citation type="journal article" date="2011" name="Nat. Biotechnol.">
        <title>Comparative genomic analysis of the thermophilic biomass-degrading fungi Myceliophthora thermophila and Thielavia terrestris.</title>
        <authorList>
            <person name="Berka R.M."/>
            <person name="Grigoriev I.V."/>
            <person name="Otillar R."/>
            <person name="Salamov A."/>
            <person name="Grimwood J."/>
            <person name="Reid I."/>
            <person name="Ishmael N."/>
            <person name="John T."/>
            <person name="Darmond C."/>
            <person name="Moisan M.-C."/>
            <person name="Henrissat B."/>
            <person name="Coutinho P.M."/>
            <person name="Lombard V."/>
            <person name="Natvig D.O."/>
            <person name="Lindquist E."/>
            <person name="Schmutz J."/>
            <person name="Lucas S."/>
            <person name="Harris P."/>
            <person name="Powlowski J."/>
            <person name="Bellemare A."/>
            <person name="Taylor D."/>
            <person name="Butler G."/>
            <person name="de Vries R.P."/>
            <person name="Allijn I.E."/>
            <person name="van den Brink J."/>
            <person name="Ushinsky S."/>
            <person name="Storms R."/>
            <person name="Powell A.J."/>
            <person name="Paulsen I.T."/>
            <person name="Elbourne L.D.H."/>
            <person name="Baker S.E."/>
            <person name="Magnuson J."/>
            <person name="LaBoissiere S."/>
            <person name="Clutterbuck A.J."/>
            <person name="Martinez D."/>
            <person name="Wogulis M."/>
            <person name="de Leon A.L."/>
            <person name="Rey M.W."/>
            <person name="Tsang A."/>
        </authorList>
    </citation>
    <scope>NUCLEOTIDE SEQUENCE [LARGE SCALE GENOMIC DNA]</scope>
    <source>
        <strain evidence="3">ATCC 38088 / NRRL 8126</strain>
    </source>
</reference>
<dbReference type="KEGG" id="ttt:THITE_156571"/>
<evidence type="ECO:0000256" key="1">
    <source>
        <dbReference type="SAM" id="Phobius"/>
    </source>
</evidence>
<gene>
    <name evidence="2" type="ORF">THITE_156571</name>
</gene>
<proteinExistence type="predicted"/>
<dbReference type="EMBL" id="CP003013">
    <property type="protein sequence ID" value="AEO70860.1"/>
    <property type="molecule type" value="Genomic_DNA"/>
</dbReference>
<dbReference type="AlphaFoldDB" id="G2RDX7"/>
<keyword evidence="1" id="KW-1133">Transmembrane helix</keyword>
<dbReference type="GeneID" id="11519699"/>
<keyword evidence="1" id="KW-0812">Transmembrane</keyword>
<keyword evidence="3" id="KW-1185">Reference proteome</keyword>
<dbReference type="RefSeq" id="XP_003657196.1">
    <property type="nucleotide sequence ID" value="XM_003657148.1"/>
</dbReference>